<dbReference type="InterPro" id="IPR000843">
    <property type="entry name" value="HTH_LacI"/>
</dbReference>
<dbReference type="CDD" id="cd01392">
    <property type="entry name" value="HTH_LacI"/>
    <property type="match status" value="1"/>
</dbReference>
<accession>A0A386HUW3</accession>
<dbReference type="Gene3D" id="3.40.50.2300">
    <property type="match status" value="2"/>
</dbReference>
<evidence type="ECO:0000313" key="5">
    <source>
        <dbReference type="EMBL" id="AYD49340.1"/>
    </source>
</evidence>
<dbReference type="Proteomes" id="UP000266118">
    <property type="component" value="Chromosome"/>
</dbReference>
<proteinExistence type="predicted"/>
<name>A0A386HUW3_9BACT</name>
<dbReference type="Pfam" id="PF13377">
    <property type="entry name" value="Peripla_BP_3"/>
    <property type="match status" value="1"/>
</dbReference>
<evidence type="ECO:0000256" key="3">
    <source>
        <dbReference type="ARBA" id="ARBA00023163"/>
    </source>
</evidence>
<feature type="domain" description="HTH lacI-type" evidence="4">
    <location>
        <begin position="7"/>
        <end position="64"/>
    </location>
</feature>
<dbReference type="EMBL" id="CP032489">
    <property type="protein sequence ID" value="AYD49340.1"/>
    <property type="molecule type" value="Genomic_DNA"/>
</dbReference>
<dbReference type="OrthoDB" id="9803256at2"/>
<evidence type="ECO:0000256" key="2">
    <source>
        <dbReference type="ARBA" id="ARBA00023125"/>
    </source>
</evidence>
<dbReference type="Gene3D" id="1.10.260.40">
    <property type="entry name" value="lambda repressor-like DNA-binding domains"/>
    <property type="match status" value="1"/>
</dbReference>
<dbReference type="InterPro" id="IPR046335">
    <property type="entry name" value="LacI/GalR-like_sensor"/>
</dbReference>
<dbReference type="InterPro" id="IPR010982">
    <property type="entry name" value="Lambda_DNA-bd_dom_sf"/>
</dbReference>
<organism evidence="5 6">
    <name type="scientific">Arachidicoccus soli</name>
    <dbReference type="NCBI Taxonomy" id="2341117"/>
    <lineage>
        <taxon>Bacteria</taxon>
        <taxon>Pseudomonadati</taxon>
        <taxon>Bacteroidota</taxon>
        <taxon>Chitinophagia</taxon>
        <taxon>Chitinophagales</taxon>
        <taxon>Chitinophagaceae</taxon>
        <taxon>Arachidicoccus</taxon>
    </lineage>
</organism>
<dbReference type="KEGG" id="ark:D6B99_07755"/>
<dbReference type="Pfam" id="PF00356">
    <property type="entry name" value="LacI"/>
    <property type="match status" value="1"/>
</dbReference>
<gene>
    <name evidence="5" type="ORF">D6B99_07755</name>
</gene>
<evidence type="ECO:0000259" key="4">
    <source>
        <dbReference type="PROSITE" id="PS50932"/>
    </source>
</evidence>
<dbReference type="PANTHER" id="PTHR30146">
    <property type="entry name" value="LACI-RELATED TRANSCRIPTIONAL REPRESSOR"/>
    <property type="match status" value="1"/>
</dbReference>
<sequence length="344" mass="38762">MPKVKKLSIVDIAKQLNISKTTISFILNNRAQEKRISEELVQKVQNFVKEVGYKPNPIAKSLRTGKTKTIGLMVENIADPFFAAIARHIENKANKNGYKIIYCSTDNDTQKTKALLSMFREQNVDGYIISPPVGVEEEIKSLIESHLPIVCFDRHLHDVKTDYIEVDNEASTLKATQYLIDQGFKDIAFITFASTQTQMQGRLKGYQEAVKKNSLPSYIKEVKFNPDEMVVIESILDFLKKHKNLDAVIFGALQAGTSGLKAIKKWAPKRLADLGIISFDDCDVFELFSPSISAIAQPIDQIAEYAIDLLLKRLNNINTSKERKNIIIHTELILRDSSTKNASK</sequence>
<dbReference type="InterPro" id="IPR028082">
    <property type="entry name" value="Peripla_BP_I"/>
</dbReference>
<dbReference type="PROSITE" id="PS50932">
    <property type="entry name" value="HTH_LACI_2"/>
    <property type="match status" value="1"/>
</dbReference>
<dbReference type="GO" id="GO:0003700">
    <property type="term" value="F:DNA-binding transcription factor activity"/>
    <property type="evidence" value="ECO:0007669"/>
    <property type="project" value="TreeGrafter"/>
</dbReference>
<dbReference type="PANTHER" id="PTHR30146:SF109">
    <property type="entry name" value="HTH-TYPE TRANSCRIPTIONAL REGULATOR GALS"/>
    <property type="match status" value="1"/>
</dbReference>
<keyword evidence="1" id="KW-0805">Transcription regulation</keyword>
<dbReference type="AlphaFoldDB" id="A0A386HUW3"/>
<reference evidence="5 6" key="1">
    <citation type="submission" date="2018-09" db="EMBL/GenBank/DDBJ databases">
        <title>Arachidicoccus sp. nov., a bacterium isolated from soil.</title>
        <authorList>
            <person name="Weon H.-Y."/>
            <person name="Kwon S.-W."/>
            <person name="Lee S.A."/>
        </authorList>
    </citation>
    <scope>NUCLEOTIDE SEQUENCE [LARGE SCALE GENOMIC DNA]</scope>
    <source>
        <strain evidence="5 6">KIS59-12</strain>
    </source>
</reference>
<keyword evidence="2" id="KW-0238">DNA-binding</keyword>
<keyword evidence="6" id="KW-1185">Reference proteome</keyword>
<dbReference type="SUPFAM" id="SSF47413">
    <property type="entry name" value="lambda repressor-like DNA-binding domains"/>
    <property type="match status" value="1"/>
</dbReference>
<dbReference type="SUPFAM" id="SSF53822">
    <property type="entry name" value="Periplasmic binding protein-like I"/>
    <property type="match status" value="1"/>
</dbReference>
<keyword evidence="3" id="KW-0804">Transcription</keyword>
<evidence type="ECO:0000256" key="1">
    <source>
        <dbReference type="ARBA" id="ARBA00023015"/>
    </source>
</evidence>
<evidence type="ECO:0000313" key="6">
    <source>
        <dbReference type="Proteomes" id="UP000266118"/>
    </source>
</evidence>
<dbReference type="GO" id="GO:0000976">
    <property type="term" value="F:transcription cis-regulatory region binding"/>
    <property type="evidence" value="ECO:0007669"/>
    <property type="project" value="TreeGrafter"/>
</dbReference>
<dbReference type="SMART" id="SM00354">
    <property type="entry name" value="HTH_LACI"/>
    <property type="match status" value="1"/>
</dbReference>
<protein>
    <submittedName>
        <fullName evidence="5">LacI family transcriptional regulator</fullName>
    </submittedName>
</protein>